<organism evidence="9 10">
    <name type="scientific">Chitinibacter bivalviorum</name>
    <dbReference type="NCBI Taxonomy" id="2739434"/>
    <lineage>
        <taxon>Bacteria</taxon>
        <taxon>Pseudomonadati</taxon>
        <taxon>Pseudomonadota</taxon>
        <taxon>Betaproteobacteria</taxon>
        <taxon>Neisseriales</taxon>
        <taxon>Chitinibacteraceae</taxon>
        <taxon>Chitinibacter</taxon>
    </lineage>
</organism>
<dbReference type="SUPFAM" id="SSF48452">
    <property type="entry name" value="TPR-like"/>
    <property type="match status" value="1"/>
</dbReference>
<dbReference type="Gene3D" id="1.25.40.10">
    <property type="entry name" value="Tetratricopeptide repeat domain"/>
    <property type="match status" value="1"/>
</dbReference>
<evidence type="ECO:0000256" key="6">
    <source>
        <dbReference type="ARBA" id="ARBA00023049"/>
    </source>
</evidence>
<dbReference type="GO" id="GO:0016020">
    <property type="term" value="C:membrane"/>
    <property type="evidence" value="ECO:0007669"/>
    <property type="project" value="TreeGrafter"/>
</dbReference>
<dbReference type="AlphaFoldDB" id="A0A7H9BLZ1"/>
<dbReference type="Pfam" id="PF14559">
    <property type="entry name" value="TPR_19"/>
    <property type="match status" value="1"/>
</dbReference>
<keyword evidence="10" id="KW-1185">Reference proteome</keyword>
<dbReference type="InterPro" id="IPR051156">
    <property type="entry name" value="Mito/Outer_Membr_Metalloprot"/>
</dbReference>
<proteinExistence type="predicted"/>
<keyword evidence="5" id="KW-0862">Zinc</keyword>
<dbReference type="PANTHER" id="PTHR22726">
    <property type="entry name" value="METALLOENDOPEPTIDASE OMA1"/>
    <property type="match status" value="1"/>
</dbReference>
<feature type="signal peptide" evidence="7">
    <location>
        <begin position="1"/>
        <end position="19"/>
    </location>
</feature>
<sequence length="479" mass="53376">MKIIAAAMAAVLMVQPVMAERLPELGDASQEGLTPQQEREIGETAMREIRRSGEMVDDPEIIAYITWLGAKLTYAAEVTEPQFTFFPLLDPSINAFAMPGGYVGVHTGLIVQAQHESEVAGVLAHEIAHVTQHHMARMVEGMKSAPWVTLAAIAAAILAGSAGRGDAAAAIISGGMAVQVRRQLDYTYSFEQEADRIGMQTLQQSGFDPSAMATFFEKLQNYNRIVENNAPEFLRTHPVTSKRISEAQSRLGQMPYKQVPDSADFLFVREKCRTLQMKGRESINYYQKMIAEKRYANEAAQRYGLALAHYMNREYESAWQALQKAKASFEGGKTSHPALEYLAGNIRLAQGKNTEAVNILTAASRRFSASRALTYGLIDAQIAAGDYKAAQDEIDDALSMYASDPQLYLRSAKLYAKQGKIMLQYQMQGEYYARLKEYTMALEQFQLALRQPGEDFYLRSGIEVRVRELTPLVMSDQKK</sequence>
<dbReference type="InterPro" id="IPR011990">
    <property type="entry name" value="TPR-like_helical_dom_sf"/>
</dbReference>
<evidence type="ECO:0000256" key="5">
    <source>
        <dbReference type="ARBA" id="ARBA00022833"/>
    </source>
</evidence>
<protein>
    <submittedName>
        <fullName evidence="9">M48 family metallopeptidase</fullName>
    </submittedName>
</protein>
<dbReference type="Proteomes" id="UP000509597">
    <property type="component" value="Chromosome"/>
</dbReference>
<dbReference type="EMBL" id="CP058627">
    <property type="protein sequence ID" value="QLG88374.1"/>
    <property type="molecule type" value="Genomic_DNA"/>
</dbReference>
<feature type="chain" id="PRO_5028802442" evidence="7">
    <location>
        <begin position="20"/>
        <end position="479"/>
    </location>
</feature>
<name>A0A7H9BLZ1_9NEIS</name>
<evidence type="ECO:0000256" key="1">
    <source>
        <dbReference type="ARBA" id="ARBA00001947"/>
    </source>
</evidence>
<keyword evidence="4" id="KW-0378">Hydrolase</keyword>
<dbReference type="InterPro" id="IPR001915">
    <property type="entry name" value="Peptidase_M48"/>
</dbReference>
<keyword evidence="2" id="KW-0645">Protease</keyword>
<evidence type="ECO:0000256" key="3">
    <source>
        <dbReference type="ARBA" id="ARBA00022723"/>
    </source>
</evidence>
<keyword evidence="7" id="KW-0732">Signal</keyword>
<evidence type="ECO:0000256" key="7">
    <source>
        <dbReference type="SAM" id="SignalP"/>
    </source>
</evidence>
<feature type="domain" description="Peptidase M48" evidence="8">
    <location>
        <begin position="70"/>
        <end position="250"/>
    </location>
</feature>
<evidence type="ECO:0000313" key="10">
    <source>
        <dbReference type="Proteomes" id="UP000509597"/>
    </source>
</evidence>
<dbReference type="RefSeq" id="WP_179354889.1">
    <property type="nucleotide sequence ID" value="NZ_CP058627.1"/>
</dbReference>
<evidence type="ECO:0000256" key="2">
    <source>
        <dbReference type="ARBA" id="ARBA00022670"/>
    </source>
</evidence>
<keyword evidence="3" id="KW-0479">Metal-binding</keyword>
<dbReference type="Pfam" id="PF01435">
    <property type="entry name" value="Peptidase_M48"/>
    <property type="match status" value="1"/>
</dbReference>
<accession>A0A7H9BLZ1</accession>
<dbReference type="GO" id="GO:0004222">
    <property type="term" value="F:metalloendopeptidase activity"/>
    <property type="evidence" value="ECO:0007669"/>
    <property type="project" value="InterPro"/>
</dbReference>
<evidence type="ECO:0000256" key="4">
    <source>
        <dbReference type="ARBA" id="ARBA00022801"/>
    </source>
</evidence>
<comment type="cofactor">
    <cofactor evidence="1">
        <name>Zn(2+)</name>
        <dbReference type="ChEBI" id="CHEBI:29105"/>
    </cofactor>
</comment>
<gene>
    <name evidence="9" type="ORF">HQ393_09010</name>
</gene>
<evidence type="ECO:0000259" key="8">
    <source>
        <dbReference type="Pfam" id="PF01435"/>
    </source>
</evidence>
<dbReference type="PANTHER" id="PTHR22726:SF1">
    <property type="entry name" value="METALLOENDOPEPTIDASE OMA1, MITOCHONDRIAL"/>
    <property type="match status" value="1"/>
</dbReference>
<dbReference type="GO" id="GO:0051603">
    <property type="term" value="P:proteolysis involved in protein catabolic process"/>
    <property type="evidence" value="ECO:0007669"/>
    <property type="project" value="TreeGrafter"/>
</dbReference>
<dbReference type="GO" id="GO:0046872">
    <property type="term" value="F:metal ion binding"/>
    <property type="evidence" value="ECO:0007669"/>
    <property type="project" value="UniProtKB-KW"/>
</dbReference>
<reference evidence="9 10" key="1">
    <citation type="submission" date="2020-07" db="EMBL/GenBank/DDBJ databases">
        <title>Complete genome sequence of Chitinibacter sp. 2T18.</title>
        <authorList>
            <person name="Bae J.-W."/>
            <person name="Choi J.-W."/>
        </authorList>
    </citation>
    <scope>NUCLEOTIDE SEQUENCE [LARGE SCALE GENOMIC DNA]</scope>
    <source>
        <strain evidence="9 10">2T18</strain>
    </source>
</reference>
<dbReference type="Gene3D" id="3.30.2010.10">
    <property type="entry name" value="Metalloproteases ('zincins'), catalytic domain"/>
    <property type="match status" value="1"/>
</dbReference>
<dbReference type="KEGG" id="chiz:HQ393_09010"/>
<evidence type="ECO:0000313" key="9">
    <source>
        <dbReference type="EMBL" id="QLG88374.1"/>
    </source>
</evidence>
<keyword evidence="6" id="KW-0482">Metalloprotease</keyword>